<dbReference type="InterPro" id="IPR038765">
    <property type="entry name" value="Papain-like_cys_pep_sf"/>
</dbReference>
<dbReference type="Proteomes" id="UP000075714">
    <property type="component" value="Unassembled WGS sequence"/>
</dbReference>
<evidence type="ECO:0000256" key="1">
    <source>
        <dbReference type="ARBA" id="ARBA00000707"/>
    </source>
</evidence>
<dbReference type="STRING" id="33097.A0A150FX15"/>
<dbReference type="AlphaFoldDB" id="A0A150FX15"/>
<dbReference type="InterPro" id="IPR018200">
    <property type="entry name" value="USP_CS"/>
</dbReference>
<feature type="compositionally biased region" description="Low complexity" evidence="8">
    <location>
        <begin position="115"/>
        <end position="124"/>
    </location>
</feature>
<evidence type="ECO:0000256" key="8">
    <source>
        <dbReference type="SAM" id="MobiDB-lite"/>
    </source>
</evidence>
<evidence type="ECO:0000259" key="9">
    <source>
        <dbReference type="PROSITE" id="PS50235"/>
    </source>
</evidence>
<dbReference type="EC" id="3.4.19.12" evidence="7"/>
<dbReference type="PROSITE" id="PS50235">
    <property type="entry name" value="USP_3"/>
    <property type="match status" value="1"/>
</dbReference>
<dbReference type="GO" id="GO:0004843">
    <property type="term" value="F:cysteine-type deubiquitinase activity"/>
    <property type="evidence" value="ECO:0007669"/>
    <property type="project" value="UniProtKB-UniRule"/>
</dbReference>
<organism evidence="10 11">
    <name type="scientific">Gonium pectorale</name>
    <name type="common">Green alga</name>
    <dbReference type="NCBI Taxonomy" id="33097"/>
    <lineage>
        <taxon>Eukaryota</taxon>
        <taxon>Viridiplantae</taxon>
        <taxon>Chlorophyta</taxon>
        <taxon>core chlorophytes</taxon>
        <taxon>Chlorophyceae</taxon>
        <taxon>CS clade</taxon>
        <taxon>Chlamydomonadales</taxon>
        <taxon>Volvocaceae</taxon>
        <taxon>Gonium</taxon>
    </lineage>
</organism>
<protein>
    <recommendedName>
        <fullName evidence="7">Ubiquitin carboxyl-terminal hydrolase</fullName>
        <ecNumber evidence="7">3.4.19.12</ecNumber>
    </recommendedName>
</protein>
<dbReference type="InterPro" id="IPR028889">
    <property type="entry name" value="USP"/>
</dbReference>
<dbReference type="PANTHER" id="PTHR24006">
    <property type="entry name" value="UBIQUITIN CARBOXYL-TERMINAL HYDROLASE"/>
    <property type="match status" value="1"/>
</dbReference>
<comment type="catalytic activity">
    <reaction evidence="1 7">
        <text>Thiol-dependent hydrolysis of ester, thioester, amide, peptide and isopeptide bonds formed by the C-terminal Gly of ubiquitin (a 76-residue protein attached to proteins as an intracellular targeting signal).</text>
        <dbReference type="EC" id="3.4.19.12"/>
    </reaction>
</comment>
<accession>A0A150FX15</accession>
<gene>
    <name evidence="10" type="ORF">GPECTOR_194g321</name>
</gene>
<evidence type="ECO:0000313" key="10">
    <source>
        <dbReference type="EMBL" id="KXZ42153.1"/>
    </source>
</evidence>
<evidence type="ECO:0000256" key="7">
    <source>
        <dbReference type="RuleBase" id="RU366025"/>
    </source>
</evidence>
<proteinExistence type="inferred from homology"/>
<evidence type="ECO:0000256" key="4">
    <source>
        <dbReference type="ARBA" id="ARBA00022786"/>
    </source>
</evidence>
<feature type="compositionally biased region" description="Gly residues" evidence="8">
    <location>
        <begin position="420"/>
        <end position="433"/>
    </location>
</feature>
<keyword evidence="5 7" id="KW-0378">Hydrolase</keyword>
<dbReference type="OrthoDB" id="429671at2759"/>
<dbReference type="GO" id="GO:0005829">
    <property type="term" value="C:cytosol"/>
    <property type="evidence" value="ECO:0007669"/>
    <property type="project" value="TreeGrafter"/>
</dbReference>
<dbReference type="Gene3D" id="3.90.70.10">
    <property type="entry name" value="Cysteine proteinases"/>
    <property type="match status" value="1"/>
</dbReference>
<dbReference type="GO" id="GO:0006508">
    <property type="term" value="P:proteolysis"/>
    <property type="evidence" value="ECO:0007669"/>
    <property type="project" value="UniProtKB-KW"/>
</dbReference>
<dbReference type="PANTHER" id="PTHR24006:SF758">
    <property type="entry name" value="UBIQUITIN CARBOXYL-TERMINAL HYDROLASE 36"/>
    <property type="match status" value="1"/>
</dbReference>
<evidence type="ECO:0000256" key="2">
    <source>
        <dbReference type="ARBA" id="ARBA00009085"/>
    </source>
</evidence>
<evidence type="ECO:0000256" key="3">
    <source>
        <dbReference type="ARBA" id="ARBA00022670"/>
    </source>
</evidence>
<name>A0A150FX15_GONPE</name>
<feature type="domain" description="USP" evidence="9">
    <location>
        <begin position="353"/>
        <end position="742"/>
    </location>
</feature>
<dbReference type="PROSITE" id="PS00973">
    <property type="entry name" value="USP_2"/>
    <property type="match status" value="1"/>
</dbReference>
<comment type="function">
    <text evidence="7">Recognizes and hydrolyzes the peptide bond at the C-terminal Gly of ubiquitin. Involved in the processing of poly-ubiquitin precursors as well as that of ubiquitinated proteins.</text>
</comment>
<dbReference type="CDD" id="cd02257">
    <property type="entry name" value="Peptidase_C19"/>
    <property type="match status" value="1"/>
</dbReference>
<dbReference type="SUPFAM" id="SSF54001">
    <property type="entry name" value="Cysteine proteinases"/>
    <property type="match status" value="1"/>
</dbReference>
<keyword evidence="6 7" id="KW-0788">Thiol protease</keyword>
<dbReference type="Pfam" id="PF00443">
    <property type="entry name" value="UCH"/>
    <property type="match status" value="1"/>
</dbReference>
<reference evidence="11" key="1">
    <citation type="journal article" date="2016" name="Nat. Commun.">
        <title>The Gonium pectorale genome demonstrates co-option of cell cycle regulation during the evolution of multicellularity.</title>
        <authorList>
            <person name="Hanschen E.R."/>
            <person name="Marriage T.N."/>
            <person name="Ferris P.J."/>
            <person name="Hamaji T."/>
            <person name="Toyoda A."/>
            <person name="Fujiyama A."/>
            <person name="Neme R."/>
            <person name="Noguchi H."/>
            <person name="Minakuchi Y."/>
            <person name="Suzuki M."/>
            <person name="Kawai-Toyooka H."/>
            <person name="Smith D.R."/>
            <person name="Sparks H."/>
            <person name="Anderson J."/>
            <person name="Bakaric R."/>
            <person name="Luria V."/>
            <person name="Karger A."/>
            <person name="Kirschner M.W."/>
            <person name="Durand P.M."/>
            <person name="Michod R.E."/>
            <person name="Nozaki H."/>
            <person name="Olson B.J."/>
        </authorList>
    </citation>
    <scope>NUCLEOTIDE SEQUENCE [LARGE SCALE GENOMIC DNA]</scope>
    <source>
        <strain evidence="11">NIES-2863</strain>
    </source>
</reference>
<feature type="compositionally biased region" description="Low complexity" evidence="8">
    <location>
        <begin position="82"/>
        <end position="95"/>
    </location>
</feature>
<feature type="region of interest" description="Disordered" evidence="8">
    <location>
        <begin position="420"/>
        <end position="446"/>
    </location>
</feature>
<dbReference type="InterPro" id="IPR001394">
    <property type="entry name" value="Peptidase_C19_UCH"/>
</dbReference>
<dbReference type="EMBL" id="LSYV01000193">
    <property type="protein sequence ID" value="KXZ42153.1"/>
    <property type="molecule type" value="Genomic_DNA"/>
</dbReference>
<feature type="compositionally biased region" description="Low complexity" evidence="8">
    <location>
        <begin position="23"/>
        <end position="42"/>
    </location>
</feature>
<comment type="caution">
    <text evidence="10">The sequence shown here is derived from an EMBL/GenBank/DDBJ whole genome shotgun (WGS) entry which is preliminary data.</text>
</comment>
<evidence type="ECO:0000313" key="11">
    <source>
        <dbReference type="Proteomes" id="UP000075714"/>
    </source>
</evidence>
<dbReference type="PROSITE" id="PS00972">
    <property type="entry name" value="USP_1"/>
    <property type="match status" value="1"/>
</dbReference>
<keyword evidence="11" id="KW-1185">Reference proteome</keyword>
<evidence type="ECO:0000256" key="5">
    <source>
        <dbReference type="ARBA" id="ARBA00022801"/>
    </source>
</evidence>
<dbReference type="InterPro" id="IPR050164">
    <property type="entry name" value="Peptidase_C19"/>
</dbReference>
<feature type="compositionally biased region" description="Low complexity" evidence="8">
    <location>
        <begin position="166"/>
        <end position="215"/>
    </location>
</feature>
<dbReference type="GO" id="GO:0005634">
    <property type="term" value="C:nucleus"/>
    <property type="evidence" value="ECO:0007669"/>
    <property type="project" value="TreeGrafter"/>
</dbReference>
<comment type="similarity">
    <text evidence="2 7">Belongs to the peptidase C19 family.</text>
</comment>
<dbReference type="GO" id="GO:0016579">
    <property type="term" value="P:protein deubiquitination"/>
    <property type="evidence" value="ECO:0007669"/>
    <property type="project" value="InterPro"/>
</dbReference>
<feature type="compositionally biased region" description="Low complexity" evidence="8">
    <location>
        <begin position="234"/>
        <end position="251"/>
    </location>
</feature>
<feature type="region of interest" description="Disordered" evidence="8">
    <location>
        <begin position="1"/>
        <end position="124"/>
    </location>
</feature>
<sequence length="746" mass="74666">MFSQPVAPALGLTAVSPSKPGSAVAAPHAAAPPVATPHAYAASHASEAPSHGPSTVDALASEASHTRPASVSGAGPAPTVEAPAPSAADIAAKASGQTRSDKPSAAKAEPAQSDAGPGDTVPAVGAPAVPTATAAPEAAVAAAVAVTPDTVLSAISVAEPAKGRAEQPQAEIAAAEPTTGAPSAQATEAAAPGAQAEATGAVAPAVGAASQQPAAKQAGDAGAGRPAQEKKGKQAVAAAAKKGVAAGTASMEEAKEVEDEEAEAAAASIPAGNNPWDLLGAASEDGDVAAAVAAAEDAAKSAAGGQDGGGRAEQDATNALRQLLSPVGADQLLAAGRSGGGLAAGPAARLQPRGLVNTGNTCFINSTMQASIFALLACGPFAAVLSTLPVAAPLLEPAKCPTLHGLALFAAELAAAAPGGGGGATDGVPGSGDAGSNADGSGKEDDGWAEVTILGKGARGGGVLVEQQEQQDAQEFFQFLVNRAHEEVVALRKAHGLAPSDAAAAAGAGAGGQAGNDGGDEEWAQVGRKNKATVTRQVGTPADDASSRSPLSAIFSGLLKSTVRFQPPHAHYKPSATIEAFNMLHLDIADKEVNTLEDALRHHSVPENIEYKPDGATEMLPAKKDVRLYRLPECLVLHLKRFTYTAANGGGYTKLHKSVAFGSSLRLEGKVLAEDCPDRANSEYRLFATVIHHGRSIAGGHYTADVLQPDGRWLRFNDAVVDLVPESLVLSERPYLLFYQRMSQRA</sequence>
<keyword evidence="4 7" id="KW-0833">Ubl conjugation pathway</keyword>
<feature type="region of interest" description="Disordered" evidence="8">
    <location>
        <begin position="160"/>
        <end position="280"/>
    </location>
</feature>
<keyword evidence="3 7" id="KW-0645">Protease</keyword>
<evidence type="ECO:0000256" key="6">
    <source>
        <dbReference type="ARBA" id="ARBA00022807"/>
    </source>
</evidence>